<accession>A0A172TEM3</accession>
<feature type="transmembrane region" description="Helical" evidence="3">
    <location>
        <begin position="70"/>
        <end position="91"/>
    </location>
</feature>
<keyword evidence="6" id="KW-1185">Reference proteome</keyword>
<keyword evidence="3" id="KW-0472">Membrane</keyword>
<comment type="subcellular location">
    <subcellularLocation>
        <location evidence="1">Endomembrane system</location>
        <topology evidence="1">Multi-pass membrane protein</topology>
    </subcellularLocation>
</comment>
<dbReference type="GO" id="GO:0016020">
    <property type="term" value="C:membrane"/>
    <property type="evidence" value="ECO:0007669"/>
    <property type="project" value="InterPro"/>
</dbReference>
<evidence type="ECO:0000313" key="5">
    <source>
        <dbReference type="EMBL" id="ANE45515.1"/>
    </source>
</evidence>
<keyword evidence="3" id="KW-0812">Transmembrane</keyword>
<reference evidence="5 6" key="1">
    <citation type="submission" date="2015-01" db="EMBL/GenBank/DDBJ databases">
        <title>Paenibacillus swuensis/DY6/whole genome sequencing.</title>
        <authorList>
            <person name="Kim M.K."/>
            <person name="Srinivasan S."/>
            <person name="Lee J.-J."/>
        </authorList>
    </citation>
    <scope>NUCLEOTIDE SEQUENCE [LARGE SCALE GENOMIC DNA]</scope>
    <source>
        <strain evidence="5 6">DY6</strain>
    </source>
</reference>
<evidence type="ECO:0000256" key="2">
    <source>
        <dbReference type="ARBA" id="ARBA00007362"/>
    </source>
</evidence>
<dbReference type="SUPFAM" id="SSF103481">
    <property type="entry name" value="Multidrug resistance efflux transporter EmrE"/>
    <property type="match status" value="1"/>
</dbReference>
<dbReference type="PATRIC" id="fig|1178515.4.peg.669"/>
<dbReference type="Proteomes" id="UP000076927">
    <property type="component" value="Chromosome"/>
</dbReference>
<dbReference type="AlphaFoldDB" id="A0A172TEM3"/>
<dbReference type="InterPro" id="IPR037185">
    <property type="entry name" value="EmrE-like"/>
</dbReference>
<keyword evidence="3" id="KW-1133">Transmembrane helix</keyword>
<comment type="similarity">
    <text evidence="2">Belongs to the EamA transporter family.</text>
</comment>
<feature type="domain" description="EamA" evidence="4">
    <location>
        <begin position="5"/>
        <end position="142"/>
    </location>
</feature>
<dbReference type="KEGG" id="pswu:SY83_03395"/>
<dbReference type="InterPro" id="IPR000620">
    <property type="entry name" value="EamA_dom"/>
</dbReference>
<feature type="transmembrane region" description="Helical" evidence="3">
    <location>
        <begin position="38"/>
        <end position="58"/>
    </location>
</feature>
<evidence type="ECO:0000256" key="3">
    <source>
        <dbReference type="SAM" id="Phobius"/>
    </source>
</evidence>
<evidence type="ECO:0000256" key="1">
    <source>
        <dbReference type="ARBA" id="ARBA00004127"/>
    </source>
</evidence>
<name>A0A172TEM3_9BACL</name>
<feature type="transmembrane region" description="Helical" evidence="3">
    <location>
        <begin position="125"/>
        <end position="143"/>
    </location>
</feature>
<feature type="transmembrane region" description="Helical" evidence="3">
    <location>
        <begin position="103"/>
        <end position="119"/>
    </location>
</feature>
<protein>
    <submittedName>
        <fullName evidence="5">Membrane protein</fullName>
    </submittedName>
</protein>
<evidence type="ECO:0000313" key="6">
    <source>
        <dbReference type="Proteomes" id="UP000076927"/>
    </source>
</evidence>
<dbReference type="Gene3D" id="1.10.3730.20">
    <property type="match status" value="1"/>
</dbReference>
<dbReference type="EMBL" id="CP011388">
    <property type="protein sequence ID" value="ANE45515.1"/>
    <property type="molecule type" value="Genomic_DNA"/>
</dbReference>
<dbReference type="PANTHER" id="PTHR22911">
    <property type="entry name" value="ACYL-MALONYL CONDENSING ENZYME-RELATED"/>
    <property type="match status" value="1"/>
</dbReference>
<feature type="transmembrane region" description="Helical" evidence="3">
    <location>
        <begin position="6"/>
        <end position="26"/>
    </location>
</feature>
<dbReference type="PANTHER" id="PTHR22911:SF137">
    <property type="entry name" value="SOLUTE CARRIER FAMILY 35 MEMBER G2-RELATED"/>
    <property type="match status" value="1"/>
</dbReference>
<organism evidence="5 6">
    <name type="scientific">Paenibacillus swuensis</name>
    <dbReference type="NCBI Taxonomy" id="1178515"/>
    <lineage>
        <taxon>Bacteria</taxon>
        <taxon>Bacillati</taxon>
        <taxon>Bacillota</taxon>
        <taxon>Bacilli</taxon>
        <taxon>Bacillales</taxon>
        <taxon>Paenibacillaceae</taxon>
        <taxon>Paenibacillus</taxon>
    </lineage>
</organism>
<dbReference type="OrthoDB" id="9806718at2"/>
<dbReference type="Pfam" id="PF00892">
    <property type="entry name" value="EamA"/>
    <property type="match status" value="1"/>
</dbReference>
<gene>
    <name evidence="5" type="ORF">SY83_03395</name>
</gene>
<dbReference type="RefSeq" id="WP_068604260.1">
    <property type="nucleotide sequence ID" value="NZ_CP011388.1"/>
</dbReference>
<sequence length="144" mass="15168">MATYLWLVYALLAAITGALVAIFGKIGLQHLDSNAATALRGIIMAVFLVIVITVQGKLSLIPEMIANRKALLFITLSGLAGACSWLFYFLAVQQGKVSQVVPIDRLSVVFAIGLAFVFLGEKISVWGVMGAGLMVAGAIMIALG</sequence>
<proteinExistence type="inferred from homology"/>
<evidence type="ECO:0000259" key="4">
    <source>
        <dbReference type="Pfam" id="PF00892"/>
    </source>
</evidence>